<dbReference type="PROSITE" id="PS00674">
    <property type="entry name" value="AAA"/>
    <property type="match status" value="1"/>
</dbReference>
<dbReference type="InterPro" id="IPR027417">
    <property type="entry name" value="P-loop_NTPase"/>
</dbReference>
<evidence type="ECO:0000256" key="4">
    <source>
        <dbReference type="ARBA" id="ARBA00022801"/>
    </source>
</evidence>
<dbReference type="GO" id="GO:0016887">
    <property type="term" value="F:ATP hydrolysis activity"/>
    <property type="evidence" value="ECO:0007669"/>
    <property type="project" value="InterPro"/>
</dbReference>
<evidence type="ECO:0000256" key="5">
    <source>
        <dbReference type="ARBA" id="ARBA00022833"/>
    </source>
</evidence>
<dbReference type="Pfam" id="PF00004">
    <property type="entry name" value="AAA"/>
    <property type="match status" value="1"/>
</dbReference>
<dbReference type="SUPFAM" id="SSF52540">
    <property type="entry name" value="P-loop containing nucleoside triphosphate hydrolases"/>
    <property type="match status" value="1"/>
</dbReference>
<dbReference type="InterPro" id="IPR041569">
    <property type="entry name" value="AAA_lid_3"/>
</dbReference>
<reference evidence="10 11" key="1">
    <citation type="submission" date="2018-04" db="EMBL/GenBank/DDBJ databases">
        <title>Novel Campyloabacter and Helicobacter Species and Strains.</title>
        <authorList>
            <person name="Mannion A.J."/>
            <person name="Shen Z."/>
            <person name="Fox J.G."/>
        </authorList>
    </citation>
    <scope>NUCLEOTIDE SEQUENCE [LARGE SCALE GENOMIC DNA]</scope>
    <source>
        <strain evidence="10 11">ATCC 700242</strain>
    </source>
</reference>
<protein>
    <recommendedName>
        <fullName evidence="9">AAA+ ATPase domain-containing protein</fullName>
    </recommendedName>
</protein>
<name>A0A3D8IW36_9HELI</name>
<comment type="cofactor">
    <cofactor evidence="1">
        <name>Zn(2+)</name>
        <dbReference type="ChEBI" id="CHEBI:29105"/>
    </cofactor>
</comment>
<comment type="caution">
    <text evidence="10">The sequence shown here is derived from an EMBL/GenBank/DDBJ whole genome shotgun (WGS) entry which is preliminary data.</text>
</comment>
<dbReference type="PANTHER" id="PTHR23076:SF97">
    <property type="entry name" value="ATP-DEPENDENT ZINC METALLOPROTEASE YME1L1"/>
    <property type="match status" value="1"/>
</dbReference>
<dbReference type="Gene3D" id="3.40.50.300">
    <property type="entry name" value="P-loop containing nucleotide triphosphate hydrolases"/>
    <property type="match status" value="1"/>
</dbReference>
<feature type="domain" description="AAA+ ATPase" evidence="9">
    <location>
        <begin position="172"/>
        <end position="308"/>
    </location>
</feature>
<dbReference type="InterPro" id="IPR003959">
    <property type="entry name" value="ATPase_AAA_core"/>
</dbReference>
<dbReference type="CDD" id="cd19501">
    <property type="entry name" value="RecA-like_FtsH"/>
    <property type="match status" value="1"/>
</dbReference>
<dbReference type="GO" id="GO:0006508">
    <property type="term" value="P:proteolysis"/>
    <property type="evidence" value="ECO:0007669"/>
    <property type="project" value="UniProtKB-KW"/>
</dbReference>
<dbReference type="OrthoDB" id="9809379at2"/>
<keyword evidence="8" id="KW-0812">Transmembrane</keyword>
<keyword evidence="7" id="KW-0067">ATP-binding</keyword>
<comment type="similarity">
    <text evidence="7">Belongs to the AAA ATPase family.</text>
</comment>
<gene>
    <name evidence="10" type="ORF">CQA62_05220</name>
</gene>
<dbReference type="SUPFAM" id="SSF140990">
    <property type="entry name" value="FtsH protease domain-like"/>
    <property type="match status" value="1"/>
</dbReference>
<keyword evidence="4" id="KW-0378">Hydrolase</keyword>
<evidence type="ECO:0000256" key="8">
    <source>
        <dbReference type="SAM" id="Phobius"/>
    </source>
</evidence>
<keyword evidence="5" id="KW-0862">Zinc</keyword>
<accession>A0A3D8IW36</accession>
<dbReference type="GO" id="GO:0046872">
    <property type="term" value="F:metal ion binding"/>
    <property type="evidence" value="ECO:0007669"/>
    <property type="project" value="UniProtKB-KW"/>
</dbReference>
<evidence type="ECO:0000313" key="11">
    <source>
        <dbReference type="Proteomes" id="UP000257067"/>
    </source>
</evidence>
<evidence type="ECO:0000256" key="7">
    <source>
        <dbReference type="RuleBase" id="RU003651"/>
    </source>
</evidence>
<dbReference type="SMART" id="SM00382">
    <property type="entry name" value="AAA"/>
    <property type="match status" value="1"/>
</dbReference>
<evidence type="ECO:0000313" key="10">
    <source>
        <dbReference type="EMBL" id="RDU68791.1"/>
    </source>
</evidence>
<evidence type="ECO:0000256" key="6">
    <source>
        <dbReference type="ARBA" id="ARBA00023049"/>
    </source>
</evidence>
<dbReference type="AlphaFoldDB" id="A0A3D8IW36"/>
<proteinExistence type="inferred from homology"/>
<dbReference type="GO" id="GO:0005886">
    <property type="term" value="C:plasma membrane"/>
    <property type="evidence" value="ECO:0007669"/>
    <property type="project" value="TreeGrafter"/>
</dbReference>
<dbReference type="EMBL" id="NXLU01000006">
    <property type="protein sequence ID" value="RDU68791.1"/>
    <property type="molecule type" value="Genomic_DNA"/>
</dbReference>
<dbReference type="GO" id="GO:0004222">
    <property type="term" value="F:metalloendopeptidase activity"/>
    <property type="evidence" value="ECO:0007669"/>
    <property type="project" value="InterPro"/>
</dbReference>
<evidence type="ECO:0000256" key="1">
    <source>
        <dbReference type="ARBA" id="ARBA00001947"/>
    </source>
</evidence>
<keyword evidence="2" id="KW-0645">Protease</keyword>
<dbReference type="Pfam" id="PF17862">
    <property type="entry name" value="AAA_lid_3"/>
    <property type="match status" value="1"/>
</dbReference>
<evidence type="ECO:0000256" key="2">
    <source>
        <dbReference type="ARBA" id="ARBA00022670"/>
    </source>
</evidence>
<evidence type="ECO:0000259" key="9">
    <source>
        <dbReference type="SMART" id="SM00382"/>
    </source>
</evidence>
<feature type="transmembrane region" description="Helical" evidence="8">
    <location>
        <begin position="6"/>
        <end position="23"/>
    </location>
</feature>
<keyword evidence="8" id="KW-1133">Transmembrane helix</keyword>
<dbReference type="InterPro" id="IPR003593">
    <property type="entry name" value="AAA+_ATPase"/>
</dbReference>
<evidence type="ECO:0000256" key="3">
    <source>
        <dbReference type="ARBA" id="ARBA00022723"/>
    </source>
</evidence>
<dbReference type="InterPro" id="IPR003960">
    <property type="entry name" value="ATPase_AAA_CS"/>
</dbReference>
<dbReference type="RefSeq" id="WP_104723322.1">
    <property type="nucleotide sequence ID" value="NZ_FZNE01000001.1"/>
</dbReference>
<feature type="transmembrane region" description="Helical" evidence="8">
    <location>
        <begin position="83"/>
        <end position="103"/>
    </location>
</feature>
<dbReference type="InterPro" id="IPR037219">
    <property type="entry name" value="Peptidase_M41-like"/>
</dbReference>
<dbReference type="GO" id="GO:0030163">
    <property type="term" value="P:protein catabolic process"/>
    <property type="evidence" value="ECO:0007669"/>
    <property type="project" value="TreeGrafter"/>
</dbReference>
<sequence length="531" mass="60160">MKKLILGISLVGVFLAMILFLSFKDYYQTIGQAQFHSLIQNAQKFEVDAHYLYFQAQGQNYKILRNPSLLAQIQDPIIEKSRWLTYVLILFLLCVSGIVVFLLRHKLFSTHSTPIPLPTQKESKTSIITPSFTPSCITLDSLAGISEVKNDLKEILDYLKNPNKYKKLGLRMPKGILLVGPPGVGKTMLAKAMASEAGVPFFYQSGSSFSQIFVGSGAKKVQELFSQAKEAQSAIIFIDEIDSVGKERGNGRNDERESTLNQLLTEMDGFNDSSNLIIFGATNHVGALDAALLRSGRFDRKIYIDLPSPKEREEIFTLYLKNKQFNFSIAKIASECLGFSGAMIESLVNEAGLLMLRDGRKIIEEQDIQRAKSRLTLSLKKSPLLTNEQKKILSLYQASKALFALKFQIGFIKISLQEEESIWEKQEIQSQEQALNTLKLHLIGYIALKFFYNQSYTCVQNDLKIAKQWSEKITLEYGMGEKLFEYDHKLLSQAQQECNVFLQEHTDEIKTLQKILLQKESLTFTQIHALL</sequence>
<dbReference type="FunFam" id="3.40.50.300:FF:002568">
    <property type="entry name" value="Cell division protein (FtsH)"/>
    <property type="match status" value="1"/>
</dbReference>
<keyword evidence="6" id="KW-0482">Metalloprotease</keyword>
<organism evidence="10 11">
    <name type="scientific">Helicobacter cholecystus</name>
    <dbReference type="NCBI Taxonomy" id="45498"/>
    <lineage>
        <taxon>Bacteria</taxon>
        <taxon>Pseudomonadati</taxon>
        <taxon>Campylobacterota</taxon>
        <taxon>Epsilonproteobacteria</taxon>
        <taxon>Campylobacterales</taxon>
        <taxon>Helicobacteraceae</taxon>
        <taxon>Helicobacter</taxon>
    </lineage>
</organism>
<dbReference type="Gene3D" id="1.20.58.760">
    <property type="entry name" value="Peptidase M41"/>
    <property type="match status" value="1"/>
</dbReference>
<keyword evidence="8" id="KW-0472">Membrane</keyword>
<dbReference type="PANTHER" id="PTHR23076">
    <property type="entry name" value="METALLOPROTEASE M41 FTSH"/>
    <property type="match status" value="1"/>
</dbReference>
<dbReference type="GO" id="GO:0004176">
    <property type="term" value="F:ATP-dependent peptidase activity"/>
    <property type="evidence" value="ECO:0007669"/>
    <property type="project" value="InterPro"/>
</dbReference>
<keyword evidence="7" id="KW-0547">Nucleotide-binding</keyword>
<keyword evidence="3" id="KW-0479">Metal-binding</keyword>
<dbReference type="Gene3D" id="1.10.8.60">
    <property type="match status" value="1"/>
</dbReference>
<keyword evidence="11" id="KW-1185">Reference proteome</keyword>
<dbReference type="Proteomes" id="UP000257067">
    <property type="component" value="Unassembled WGS sequence"/>
</dbReference>
<dbReference type="GO" id="GO:0005524">
    <property type="term" value="F:ATP binding"/>
    <property type="evidence" value="ECO:0007669"/>
    <property type="project" value="UniProtKB-KW"/>
</dbReference>